<gene>
    <name evidence="4" type="ORF">L5515_006060</name>
</gene>
<dbReference type="InterPro" id="IPR036388">
    <property type="entry name" value="WH-like_DNA-bd_sf"/>
</dbReference>
<dbReference type="AlphaFoldDB" id="A0AAE9EZV1"/>
<dbReference type="EMBL" id="CP092624">
    <property type="protein sequence ID" value="UMM32160.1"/>
    <property type="molecule type" value="Genomic_DNA"/>
</dbReference>
<organism evidence="4 5">
    <name type="scientific">Caenorhabditis briggsae</name>
    <dbReference type="NCBI Taxonomy" id="6238"/>
    <lineage>
        <taxon>Eukaryota</taxon>
        <taxon>Metazoa</taxon>
        <taxon>Ecdysozoa</taxon>
        <taxon>Nematoda</taxon>
        <taxon>Chromadorea</taxon>
        <taxon>Rhabditida</taxon>
        <taxon>Rhabditina</taxon>
        <taxon>Rhabditomorpha</taxon>
        <taxon>Rhabditoidea</taxon>
        <taxon>Rhabditidae</taxon>
        <taxon>Peloderinae</taxon>
        <taxon>Caenorhabditis</taxon>
    </lineage>
</organism>
<dbReference type="InterPro" id="IPR036390">
    <property type="entry name" value="WH_DNA-bd_sf"/>
</dbReference>
<keyword evidence="5" id="KW-1185">Reference proteome</keyword>
<evidence type="ECO:0000259" key="3">
    <source>
        <dbReference type="Pfam" id="PF01579"/>
    </source>
</evidence>
<proteinExistence type="inferred from homology"/>
<accession>A0AAE9EZV1</accession>
<evidence type="ECO:0000313" key="5">
    <source>
        <dbReference type="Proteomes" id="UP000829354"/>
    </source>
</evidence>
<feature type="domain" description="T20D4.11-like" evidence="3">
    <location>
        <begin position="77"/>
        <end position="202"/>
    </location>
</feature>
<dbReference type="Pfam" id="PF00178">
    <property type="entry name" value="Ets"/>
    <property type="match status" value="1"/>
</dbReference>
<dbReference type="SUPFAM" id="SSF46785">
    <property type="entry name" value="Winged helix' DNA-binding domain"/>
    <property type="match status" value="1"/>
</dbReference>
<dbReference type="PANTHER" id="PTHR21453:SF7">
    <property type="entry name" value="DUF19 DOMAIN-CONTAINING PROTEIN"/>
    <property type="match status" value="1"/>
</dbReference>
<comment type="similarity">
    <text evidence="1">Belongs to the ETS family.</text>
</comment>
<evidence type="ECO:0000259" key="2">
    <source>
        <dbReference type="Pfam" id="PF00178"/>
    </source>
</evidence>
<dbReference type="GO" id="GO:0043565">
    <property type="term" value="F:sequence-specific DNA binding"/>
    <property type="evidence" value="ECO:0007669"/>
    <property type="project" value="InterPro"/>
</dbReference>
<dbReference type="InterPro" id="IPR002542">
    <property type="entry name" value="T20D4.11-like_dom"/>
</dbReference>
<dbReference type="Gene3D" id="1.10.10.10">
    <property type="entry name" value="Winged helix-like DNA-binding domain superfamily/Winged helix DNA-binding domain"/>
    <property type="match status" value="1"/>
</dbReference>
<dbReference type="InterPro" id="IPR000418">
    <property type="entry name" value="Ets_dom"/>
</dbReference>
<dbReference type="Proteomes" id="UP000829354">
    <property type="component" value="Chromosome V"/>
</dbReference>
<name>A0AAE9EZV1_CAEBR</name>
<sequence>MPKSKKLCLQPFLRGLLNDPSKKYIICWTDKSKMEFRFVDQHKDSILIAILLISFAPGASCFLEGRYSSNCTFWEYIRDDYRCIFEYLAYARDVTAIETFGSQNLKSLERSCSAVESCFLDKKCHDIKSLRKIKAVCKQVLYFNSPTFVECERNVAMFNATCAQGTGCEYFGVDNCAVPIIKIVCGQEKWAEYRDAIITAYRGTENNTDCDWEMMKTF</sequence>
<reference evidence="4 5" key="1">
    <citation type="submission" date="2022-04" db="EMBL/GenBank/DDBJ databases">
        <title>Chromosome-level reference genomes for two strains of Caenorhabditis briggsae: an improved platform for comparative genomics.</title>
        <authorList>
            <person name="Stevens L."/>
            <person name="Andersen E."/>
        </authorList>
    </citation>
    <scope>NUCLEOTIDE SEQUENCE [LARGE SCALE GENOMIC DNA]</scope>
    <source>
        <strain evidence="4">VX34</strain>
        <tissue evidence="4">Whole-organism</tissue>
    </source>
</reference>
<dbReference type="Pfam" id="PF01579">
    <property type="entry name" value="DUF19"/>
    <property type="match status" value="1"/>
</dbReference>
<evidence type="ECO:0008006" key="6">
    <source>
        <dbReference type="Google" id="ProtNLM"/>
    </source>
</evidence>
<protein>
    <recommendedName>
        <fullName evidence="6">DUF19 domain-containing protein</fullName>
    </recommendedName>
</protein>
<evidence type="ECO:0000256" key="1">
    <source>
        <dbReference type="ARBA" id="ARBA00005562"/>
    </source>
</evidence>
<dbReference type="PANTHER" id="PTHR21453">
    <property type="entry name" value="DUF19 DOMAIN-CONTAINING PROTEIN-RELATED-RELATED"/>
    <property type="match status" value="1"/>
</dbReference>
<dbReference type="GO" id="GO:0003700">
    <property type="term" value="F:DNA-binding transcription factor activity"/>
    <property type="evidence" value="ECO:0007669"/>
    <property type="project" value="InterPro"/>
</dbReference>
<evidence type="ECO:0000313" key="4">
    <source>
        <dbReference type="EMBL" id="UMM32160.1"/>
    </source>
</evidence>
<feature type="domain" description="ETS" evidence="2">
    <location>
        <begin position="9"/>
        <end position="43"/>
    </location>
</feature>